<protein>
    <submittedName>
        <fullName evidence="1">Uncharacterized protein</fullName>
    </submittedName>
</protein>
<dbReference type="AlphaFoldDB" id="A0AAV4R515"/>
<evidence type="ECO:0000313" key="2">
    <source>
        <dbReference type="Proteomes" id="UP001054945"/>
    </source>
</evidence>
<proteinExistence type="predicted"/>
<comment type="caution">
    <text evidence="1">The sequence shown here is derived from an EMBL/GenBank/DDBJ whole genome shotgun (WGS) entry which is preliminary data.</text>
</comment>
<reference evidence="1 2" key="1">
    <citation type="submission" date="2021-06" db="EMBL/GenBank/DDBJ databases">
        <title>Caerostris extrusa draft genome.</title>
        <authorList>
            <person name="Kono N."/>
            <person name="Arakawa K."/>
        </authorList>
    </citation>
    <scope>NUCLEOTIDE SEQUENCE [LARGE SCALE GENOMIC DNA]</scope>
</reference>
<evidence type="ECO:0000313" key="1">
    <source>
        <dbReference type="EMBL" id="GIY15699.1"/>
    </source>
</evidence>
<organism evidence="1 2">
    <name type="scientific">Caerostris extrusa</name>
    <name type="common">Bark spider</name>
    <name type="synonym">Caerostris bankana</name>
    <dbReference type="NCBI Taxonomy" id="172846"/>
    <lineage>
        <taxon>Eukaryota</taxon>
        <taxon>Metazoa</taxon>
        <taxon>Ecdysozoa</taxon>
        <taxon>Arthropoda</taxon>
        <taxon>Chelicerata</taxon>
        <taxon>Arachnida</taxon>
        <taxon>Araneae</taxon>
        <taxon>Araneomorphae</taxon>
        <taxon>Entelegynae</taxon>
        <taxon>Araneoidea</taxon>
        <taxon>Araneidae</taxon>
        <taxon>Caerostris</taxon>
    </lineage>
</organism>
<accession>A0AAV4R515</accession>
<keyword evidence="2" id="KW-1185">Reference proteome</keyword>
<dbReference type="EMBL" id="BPLR01007269">
    <property type="protein sequence ID" value="GIY15699.1"/>
    <property type="molecule type" value="Genomic_DNA"/>
</dbReference>
<gene>
    <name evidence="1" type="ORF">CEXT_638991</name>
</gene>
<name>A0AAV4R515_CAEEX</name>
<sequence length="86" mass="9889">MTKEWKGLPSPRASQQKALKQFEIAKVQRFSAETTQCGGDQEFDDAMNEARSCIAAKLSYRNHTVGRLFFWKRFAIRDDMAESVEV</sequence>
<dbReference type="Proteomes" id="UP001054945">
    <property type="component" value="Unassembled WGS sequence"/>
</dbReference>